<dbReference type="EMBL" id="BSXT01000708">
    <property type="protein sequence ID" value="GMF32746.1"/>
    <property type="molecule type" value="Genomic_DNA"/>
</dbReference>
<sequence length="777" mass="84970">MVDGDAVGRRGGTKLVTQRHHLPFEDTVERETISTGELVPGHSDDIKLQQDNQSPHPRHHRLQSETLSASTPTHRRARLNVEVAQSLDELTEISIKYLETPFVASASGTSKIFASISGAQDFYDWLKESFIPIAYMDDSEASSSTLAANRIIGGIRIGQLRVETFNCSSRVAPFFSWTQSSTNDSAYYCYGSSDGDFSLAFEASDPIEVDNSNAYTFTGLNDTNTDTERAAFFSTMSVSSAQYSLPAPAYSVVLPHSTESQAYSILNALSANGYIDGQTRAVMLDFSIFNAMLRYVMALRFLVEIPASGGAIASLSAGVAPLTSSFLLDIDHWMTSVCNIIVILFYAPLRRRHGTSVRLFGLLCYTCAWLLRLVAMVKRPSALPMESDEFVPLRPYVETFRASQLALGASICLAWLQLLLMMRVTLPVDLLVRAVVCASPQLFVLMVVASIVVMGYASACLVILGAQSSLFQSLPEAVRSLVAILLQTGTGAASGSSGSSALLGFSAASYGEVGHDAAGTSTLRTLLLACFLLFNVFVAANLFLVVVYEGYLKAKREIEIDQQRLRVYKSRKRISDDENLEPAPLHLDLAHECIEYVRVLATNFYSILPYRLKKMAKWREKPEMHSSVSPTDVDIPPLKATIESDNEDDALFTELNSVKGKLSGGSTQSSPNTNSSQIRNHDTSRERSDSNTMLLEGMVLQLALQNEALLRAINELRKDVQALQHDGDASIMDRDVLRRGSARSTILARVHKQNKASVSSTGSALAVISDAPDNQLL</sequence>
<evidence type="ECO:0000259" key="10">
    <source>
        <dbReference type="Pfam" id="PF20519"/>
    </source>
</evidence>
<accession>A0A9W7CNB8</accession>
<dbReference type="PANTHER" id="PTHR10877">
    <property type="entry name" value="POLYCYSTIN FAMILY MEMBER"/>
    <property type="match status" value="1"/>
</dbReference>
<reference evidence="11" key="1">
    <citation type="submission" date="2023-04" db="EMBL/GenBank/DDBJ databases">
        <title>Phytophthora fragariaefolia NBRC 109709.</title>
        <authorList>
            <person name="Ichikawa N."/>
            <person name="Sato H."/>
            <person name="Tonouchi N."/>
        </authorList>
    </citation>
    <scope>NUCLEOTIDE SEQUENCE</scope>
    <source>
        <strain evidence="11">NBRC 109709</strain>
    </source>
</reference>
<keyword evidence="4 8" id="KW-1133">Transmembrane helix</keyword>
<dbReference type="Pfam" id="PF20519">
    <property type="entry name" value="Polycystin_dom"/>
    <property type="match status" value="1"/>
</dbReference>
<feature type="region of interest" description="Disordered" evidence="7">
    <location>
        <begin position="37"/>
        <end position="73"/>
    </location>
</feature>
<evidence type="ECO:0000256" key="6">
    <source>
        <dbReference type="SAM" id="Coils"/>
    </source>
</evidence>
<dbReference type="InterPro" id="IPR046791">
    <property type="entry name" value="Polycystin_dom"/>
</dbReference>
<feature type="domain" description="Polycystin cation channel PKD1/PKD2" evidence="9">
    <location>
        <begin position="385"/>
        <end position="551"/>
    </location>
</feature>
<feature type="transmembrane region" description="Helical" evidence="8">
    <location>
        <begin position="359"/>
        <end position="377"/>
    </location>
</feature>
<dbReference type="PANTHER" id="PTHR10877:SF197">
    <property type="entry name" value="POLYCYSTIC KIDNEY DISEASE PROTEIN 1-LIKE 2"/>
    <property type="match status" value="1"/>
</dbReference>
<feature type="transmembrane region" description="Helical" evidence="8">
    <location>
        <begin position="330"/>
        <end position="347"/>
    </location>
</feature>
<evidence type="ECO:0000313" key="11">
    <source>
        <dbReference type="EMBL" id="GMF32746.1"/>
    </source>
</evidence>
<keyword evidence="6" id="KW-0175">Coiled coil</keyword>
<dbReference type="OrthoDB" id="444119at2759"/>
<organism evidence="11 12">
    <name type="scientific">Phytophthora fragariaefolia</name>
    <dbReference type="NCBI Taxonomy" id="1490495"/>
    <lineage>
        <taxon>Eukaryota</taxon>
        <taxon>Sar</taxon>
        <taxon>Stramenopiles</taxon>
        <taxon>Oomycota</taxon>
        <taxon>Peronosporomycetes</taxon>
        <taxon>Peronosporales</taxon>
        <taxon>Peronosporaceae</taxon>
        <taxon>Phytophthora</taxon>
    </lineage>
</organism>
<keyword evidence="3 8" id="KW-0812">Transmembrane</keyword>
<gene>
    <name evidence="11" type="ORF">Pfra01_000788800</name>
</gene>
<evidence type="ECO:0000256" key="7">
    <source>
        <dbReference type="SAM" id="MobiDB-lite"/>
    </source>
</evidence>
<dbReference type="GO" id="GO:0005262">
    <property type="term" value="F:calcium channel activity"/>
    <property type="evidence" value="ECO:0007669"/>
    <property type="project" value="TreeGrafter"/>
</dbReference>
<evidence type="ECO:0000256" key="2">
    <source>
        <dbReference type="ARBA" id="ARBA00007200"/>
    </source>
</evidence>
<dbReference type="GO" id="GO:0050982">
    <property type="term" value="P:detection of mechanical stimulus"/>
    <property type="evidence" value="ECO:0007669"/>
    <property type="project" value="TreeGrafter"/>
</dbReference>
<feature type="transmembrane region" description="Helical" evidence="8">
    <location>
        <begin position="526"/>
        <end position="548"/>
    </location>
</feature>
<dbReference type="Pfam" id="PF08016">
    <property type="entry name" value="PKD_channel"/>
    <property type="match status" value="1"/>
</dbReference>
<dbReference type="InterPro" id="IPR013122">
    <property type="entry name" value="PKD1_2_channel"/>
</dbReference>
<feature type="region of interest" description="Disordered" evidence="7">
    <location>
        <begin position="659"/>
        <end position="690"/>
    </location>
</feature>
<evidence type="ECO:0000313" key="12">
    <source>
        <dbReference type="Proteomes" id="UP001165121"/>
    </source>
</evidence>
<evidence type="ECO:0000256" key="1">
    <source>
        <dbReference type="ARBA" id="ARBA00004141"/>
    </source>
</evidence>
<keyword evidence="5 8" id="KW-0472">Membrane</keyword>
<feature type="compositionally biased region" description="Low complexity" evidence="7">
    <location>
        <begin position="664"/>
        <end position="677"/>
    </location>
</feature>
<feature type="region of interest" description="Disordered" evidence="7">
    <location>
        <begin position="1"/>
        <end position="22"/>
    </location>
</feature>
<evidence type="ECO:0000259" key="9">
    <source>
        <dbReference type="Pfam" id="PF08016"/>
    </source>
</evidence>
<feature type="transmembrane region" description="Helical" evidence="8">
    <location>
        <begin position="442"/>
        <end position="466"/>
    </location>
</feature>
<comment type="similarity">
    <text evidence="2">Belongs to the polycystin family.</text>
</comment>
<feature type="compositionally biased region" description="Basic and acidic residues" evidence="7">
    <location>
        <begin position="679"/>
        <end position="689"/>
    </location>
</feature>
<feature type="domain" description="Polycystin" evidence="10">
    <location>
        <begin position="113"/>
        <end position="316"/>
    </location>
</feature>
<comment type="caution">
    <text evidence="11">The sequence shown here is derived from an EMBL/GenBank/DDBJ whole genome shotgun (WGS) entry which is preliminary data.</text>
</comment>
<evidence type="ECO:0000256" key="8">
    <source>
        <dbReference type="SAM" id="Phobius"/>
    </source>
</evidence>
<protein>
    <submittedName>
        <fullName evidence="11">Unnamed protein product</fullName>
    </submittedName>
</protein>
<feature type="coiled-coil region" evidence="6">
    <location>
        <begin position="699"/>
        <end position="726"/>
    </location>
</feature>
<dbReference type="AlphaFoldDB" id="A0A9W7CNB8"/>
<feature type="transmembrane region" description="Helical" evidence="8">
    <location>
        <begin position="301"/>
        <end position="324"/>
    </location>
</feature>
<dbReference type="Proteomes" id="UP001165121">
    <property type="component" value="Unassembled WGS sequence"/>
</dbReference>
<feature type="transmembrane region" description="Helical" evidence="8">
    <location>
        <begin position="402"/>
        <end position="421"/>
    </location>
</feature>
<keyword evidence="12" id="KW-1185">Reference proteome</keyword>
<evidence type="ECO:0000256" key="3">
    <source>
        <dbReference type="ARBA" id="ARBA00022692"/>
    </source>
</evidence>
<dbReference type="InterPro" id="IPR051223">
    <property type="entry name" value="Polycystin"/>
</dbReference>
<evidence type="ECO:0000256" key="4">
    <source>
        <dbReference type="ARBA" id="ARBA00022989"/>
    </source>
</evidence>
<proteinExistence type="inferred from homology"/>
<comment type="subcellular location">
    <subcellularLocation>
        <location evidence="1">Membrane</location>
        <topology evidence="1">Multi-pass membrane protein</topology>
    </subcellularLocation>
</comment>
<name>A0A9W7CNB8_9STRA</name>
<dbReference type="GO" id="GO:0016020">
    <property type="term" value="C:membrane"/>
    <property type="evidence" value="ECO:0007669"/>
    <property type="project" value="UniProtKB-SubCell"/>
</dbReference>
<evidence type="ECO:0000256" key="5">
    <source>
        <dbReference type="ARBA" id="ARBA00023136"/>
    </source>
</evidence>